<accession>A0A3B0VK78</accession>
<dbReference type="AlphaFoldDB" id="A0A3B0VK78"/>
<gene>
    <name evidence="1" type="ORF">MNBD_DELTA03-56</name>
</gene>
<organism evidence="1">
    <name type="scientific">hydrothermal vent metagenome</name>
    <dbReference type="NCBI Taxonomy" id="652676"/>
    <lineage>
        <taxon>unclassified sequences</taxon>
        <taxon>metagenomes</taxon>
        <taxon>ecological metagenomes</taxon>
    </lineage>
</organism>
<reference evidence="1" key="1">
    <citation type="submission" date="2018-06" db="EMBL/GenBank/DDBJ databases">
        <authorList>
            <person name="Zhirakovskaya E."/>
        </authorList>
    </citation>
    <scope>NUCLEOTIDE SEQUENCE</scope>
</reference>
<dbReference type="EMBL" id="UOEX01000348">
    <property type="protein sequence ID" value="VAW40703.1"/>
    <property type="molecule type" value="Genomic_DNA"/>
</dbReference>
<protein>
    <submittedName>
        <fullName evidence="1">Uncharacterized protein</fullName>
    </submittedName>
</protein>
<name>A0A3B0VK78_9ZZZZ</name>
<proteinExistence type="predicted"/>
<feature type="non-terminal residue" evidence="1">
    <location>
        <position position="1"/>
    </location>
</feature>
<sequence length="141" mass="15585">PWTAAPASRETFELLADYYSRELDKGPSLVCRLPLPNCEGEGNKYLERRNKIRQTGSQTLQGLEKELRSLSQGAPVNKPLMDKLTAEWEAVMNDYEVSAAGLEIYLFKDVSLPELLGRVINQPSGHPPLGGLPPHALMAVI</sequence>
<evidence type="ECO:0000313" key="1">
    <source>
        <dbReference type="EMBL" id="VAW40703.1"/>
    </source>
</evidence>